<sequence length="367" mass="40936">MQRKYTLETLQNIGVSLKNKVFGFALVAAVPVLATSCGQLYSESKAAKVEPGKEVSKKIDSAVAPVVKKDSIAIVDTAAYEAKWKHLLNGDSSKRWQLNAPFANAGAILPYKRVIAYYGNLYSKNMGVLGEYPEQEMLDKLNKEKAKWEAADPAMPVQPALHYIAVTAQGSAGKDGKYRLRMPAAQIDKVLAMAAKANAIVFLDVQVAFSDLKTEIPLLEKYLAMPNVHLGIDPEFSMKTGKKPGSVIGTFDATDINYAADYLQNLVKKNNLPPKILVVHRFTQAMVTNYKQIKVSPEVQVVMHMDGWGEPERKIGTYKHFIYTEPVQFTGFKIFYKNDTKKVNRAQEMQPADVLKLKPQPVYIQYQ</sequence>
<keyword evidence="3" id="KW-1185">Reference proteome</keyword>
<gene>
    <name evidence="2" type="ORF">QJ048_07565</name>
</gene>
<organism evidence="2 3">
    <name type="scientific">Pinibacter soli</name>
    <dbReference type="NCBI Taxonomy" id="3044211"/>
    <lineage>
        <taxon>Bacteria</taxon>
        <taxon>Pseudomonadati</taxon>
        <taxon>Bacteroidota</taxon>
        <taxon>Chitinophagia</taxon>
        <taxon>Chitinophagales</taxon>
        <taxon>Chitinophagaceae</taxon>
        <taxon>Pinibacter</taxon>
    </lineage>
</organism>
<dbReference type="EMBL" id="JASBRG010000005">
    <property type="protein sequence ID" value="MDI3319624.1"/>
    <property type="molecule type" value="Genomic_DNA"/>
</dbReference>
<reference evidence="2 3" key="1">
    <citation type="submission" date="2023-05" db="EMBL/GenBank/DDBJ databases">
        <title>Genome sequence of Pinibacter sp. MAH-24.</title>
        <authorList>
            <person name="Huq M.A."/>
        </authorList>
    </citation>
    <scope>NUCLEOTIDE SEQUENCE [LARGE SCALE GENOMIC DNA]</scope>
    <source>
        <strain evidence="2 3">MAH-24</strain>
    </source>
</reference>
<keyword evidence="1" id="KW-0812">Transmembrane</keyword>
<name>A0ABT6RAP4_9BACT</name>
<accession>A0ABT6RAP4</accession>
<feature type="transmembrane region" description="Helical" evidence="1">
    <location>
        <begin position="21"/>
        <end position="41"/>
    </location>
</feature>
<keyword evidence="1" id="KW-1133">Transmembrane helix</keyword>
<proteinExistence type="predicted"/>
<dbReference type="RefSeq" id="WP_282333741.1">
    <property type="nucleotide sequence ID" value="NZ_JASBRG010000005.1"/>
</dbReference>
<evidence type="ECO:0008006" key="4">
    <source>
        <dbReference type="Google" id="ProtNLM"/>
    </source>
</evidence>
<evidence type="ECO:0000256" key="1">
    <source>
        <dbReference type="SAM" id="Phobius"/>
    </source>
</evidence>
<evidence type="ECO:0000313" key="3">
    <source>
        <dbReference type="Proteomes" id="UP001226434"/>
    </source>
</evidence>
<evidence type="ECO:0000313" key="2">
    <source>
        <dbReference type="EMBL" id="MDI3319624.1"/>
    </source>
</evidence>
<keyword evidence="1" id="KW-0472">Membrane</keyword>
<comment type="caution">
    <text evidence="2">The sequence shown here is derived from an EMBL/GenBank/DDBJ whole genome shotgun (WGS) entry which is preliminary data.</text>
</comment>
<dbReference type="Proteomes" id="UP001226434">
    <property type="component" value="Unassembled WGS sequence"/>
</dbReference>
<protein>
    <recommendedName>
        <fullName evidence="4">Lipoprotein</fullName>
    </recommendedName>
</protein>